<proteinExistence type="predicted"/>
<dbReference type="Pfam" id="PF05930">
    <property type="entry name" value="Phage_AlpA"/>
    <property type="match status" value="1"/>
</dbReference>
<dbReference type="PANTHER" id="PTHR36154">
    <property type="entry name" value="DNA-BINDING TRANSCRIPTIONAL ACTIVATOR ALPA"/>
    <property type="match status" value="1"/>
</dbReference>
<dbReference type="OrthoDB" id="9801242at2"/>
<evidence type="ECO:0000313" key="2">
    <source>
        <dbReference type="Proteomes" id="UP000189796"/>
    </source>
</evidence>
<dbReference type="Gene3D" id="1.10.238.160">
    <property type="match status" value="1"/>
</dbReference>
<name>A0A1M5I7H0_9BRAD</name>
<dbReference type="PANTHER" id="PTHR36154:SF1">
    <property type="entry name" value="DNA-BINDING TRANSCRIPTIONAL ACTIVATOR ALPA"/>
    <property type="match status" value="1"/>
</dbReference>
<protein>
    <submittedName>
        <fullName evidence="1">Transcriptional regulator, AlpA family</fullName>
    </submittedName>
</protein>
<gene>
    <name evidence="1" type="ORF">SAMN05443248_0839</name>
</gene>
<dbReference type="RefSeq" id="WP_079600128.1">
    <property type="nucleotide sequence ID" value="NZ_LT670817.1"/>
</dbReference>
<dbReference type="AlphaFoldDB" id="A0A1M5I7H0"/>
<dbReference type="InterPro" id="IPR052931">
    <property type="entry name" value="Prophage_regulatory_activator"/>
</dbReference>
<reference evidence="1 2" key="1">
    <citation type="submission" date="2016-11" db="EMBL/GenBank/DDBJ databases">
        <authorList>
            <person name="Jaros S."/>
            <person name="Januszkiewicz K."/>
            <person name="Wedrychowicz H."/>
        </authorList>
    </citation>
    <scope>NUCLEOTIDE SEQUENCE [LARGE SCALE GENOMIC DNA]</scope>
    <source>
        <strain evidence="1 2">GAS138</strain>
    </source>
</reference>
<sequence>MTAAANRRTLRIWQVVEKVGLSGPTIWRLCSSGEFPKPIKISKGCTAWLEHEIDQLIDAKAAEREPTA</sequence>
<accession>A0A1M5I7H0</accession>
<organism evidence="1 2">
    <name type="scientific">Bradyrhizobium erythrophlei</name>
    <dbReference type="NCBI Taxonomy" id="1437360"/>
    <lineage>
        <taxon>Bacteria</taxon>
        <taxon>Pseudomonadati</taxon>
        <taxon>Pseudomonadota</taxon>
        <taxon>Alphaproteobacteria</taxon>
        <taxon>Hyphomicrobiales</taxon>
        <taxon>Nitrobacteraceae</taxon>
        <taxon>Bradyrhizobium</taxon>
    </lineage>
</organism>
<dbReference type="InterPro" id="IPR010260">
    <property type="entry name" value="AlpA"/>
</dbReference>
<evidence type="ECO:0000313" key="1">
    <source>
        <dbReference type="EMBL" id="SHG24211.1"/>
    </source>
</evidence>
<dbReference type="Proteomes" id="UP000189796">
    <property type="component" value="Chromosome I"/>
</dbReference>
<dbReference type="EMBL" id="LT670817">
    <property type="protein sequence ID" value="SHG24211.1"/>
    <property type="molecule type" value="Genomic_DNA"/>
</dbReference>